<accession>A0ABU1UTT3</accession>
<name>A0ABU1UTT3_9GAMM</name>
<dbReference type="Proteomes" id="UP001253595">
    <property type="component" value="Unassembled WGS sequence"/>
</dbReference>
<reference evidence="1 2" key="1">
    <citation type="submission" date="2023-07" db="EMBL/GenBank/DDBJ databases">
        <title>Sorghum-associated microbial communities from plants grown in Nebraska, USA.</title>
        <authorList>
            <person name="Schachtman D."/>
        </authorList>
    </citation>
    <scope>NUCLEOTIDE SEQUENCE [LARGE SCALE GENOMIC DNA]</scope>
    <source>
        <strain evidence="1 2">BE190</strain>
    </source>
</reference>
<proteinExistence type="predicted"/>
<gene>
    <name evidence="1" type="ORF">J2X05_000589</name>
</gene>
<dbReference type="EMBL" id="JAVDVX010000001">
    <property type="protein sequence ID" value="MDR7088586.1"/>
    <property type="molecule type" value="Genomic_DNA"/>
</dbReference>
<keyword evidence="2" id="KW-1185">Reference proteome</keyword>
<comment type="caution">
    <text evidence="1">The sequence shown here is derived from an EMBL/GenBank/DDBJ whole genome shotgun (WGS) entry which is preliminary data.</text>
</comment>
<protein>
    <submittedName>
        <fullName evidence="1">Uncharacterized protein</fullName>
    </submittedName>
</protein>
<evidence type="ECO:0000313" key="2">
    <source>
        <dbReference type="Proteomes" id="UP001253595"/>
    </source>
</evidence>
<sequence length="171" mass="19484">MVMDYFTKKLTQQVLTDSAQLPDWVTDRNASLRAWKCVEALKIERAKYIDSHSKRYEFANKSSYQVNAAEVARAITLNRSTLMHGSSYSKAFTKYLNEVNAELEAAVTKKLDPVKKNPYRGPISSSKNELVKTNAELRKRIACLEVQNTEELVTLAFDRLPLPVRRTLGLD</sequence>
<organism evidence="1 2">
    <name type="scientific">Cellvibrio fibrivorans</name>
    <dbReference type="NCBI Taxonomy" id="126350"/>
    <lineage>
        <taxon>Bacteria</taxon>
        <taxon>Pseudomonadati</taxon>
        <taxon>Pseudomonadota</taxon>
        <taxon>Gammaproteobacteria</taxon>
        <taxon>Cellvibrionales</taxon>
        <taxon>Cellvibrionaceae</taxon>
        <taxon>Cellvibrio</taxon>
    </lineage>
</organism>
<evidence type="ECO:0000313" key="1">
    <source>
        <dbReference type="EMBL" id="MDR7088586.1"/>
    </source>
</evidence>
<dbReference type="RefSeq" id="WP_310068408.1">
    <property type="nucleotide sequence ID" value="NZ_JAVDVX010000001.1"/>
</dbReference>